<dbReference type="Proteomes" id="UP000553632">
    <property type="component" value="Unassembled WGS sequence"/>
</dbReference>
<dbReference type="AlphaFoldDB" id="A0A7J6U0W8"/>
<feature type="transmembrane region" description="Helical" evidence="1">
    <location>
        <begin position="69"/>
        <end position="87"/>
    </location>
</feature>
<evidence type="ECO:0000313" key="2">
    <source>
        <dbReference type="EMBL" id="KAF4750530.1"/>
    </source>
</evidence>
<protein>
    <submittedName>
        <fullName evidence="2">Uncharacterized protein</fullName>
    </submittedName>
</protein>
<proteinExistence type="predicted"/>
<name>A0A7J6U0W8_PEROL</name>
<comment type="caution">
    <text evidence="2">The sequence shown here is derived from an EMBL/GenBank/DDBJ whole genome shotgun (WGS) entry which is preliminary data.</text>
</comment>
<keyword evidence="1" id="KW-0472">Membrane</keyword>
<accession>A0A7J6U0W8</accession>
<reference evidence="2 3" key="1">
    <citation type="submission" date="2020-04" db="EMBL/GenBank/DDBJ databases">
        <title>Perkinsus olseni comparative genomics.</title>
        <authorList>
            <person name="Bogema D.R."/>
        </authorList>
    </citation>
    <scope>NUCLEOTIDE SEQUENCE [LARGE SCALE GENOMIC DNA]</scope>
    <source>
        <strain evidence="2 3">ATCC PRA-207</strain>
    </source>
</reference>
<evidence type="ECO:0000313" key="3">
    <source>
        <dbReference type="Proteomes" id="UP000553632"/>
    </source>
</evidence>
<gene>
    <name evidence="2" type="ORF">FOZ63_008908</name>
</gene>
<sequence length="179" mass="19561">SCIVDSVFARGERSWDRPHLSLIVTSMASRSTGFASFCDTNGGDYPLFRSEHLIDFQPQAYTKDMKPFVAVRILLVIVAVAIFVVSGEADGKEEFNTHMLTDVIAKDHAQLNDKEGQESFMNPYSQTLAANLSGLGVGLLYAEDVAQAANVAQVAHIVDLLSLDDHKPIIVLFDHALIP</sequence>
<keyword evidence="1" id="KW-0812">Transmembrane</keyword>
<dbReference type="EMBL" id="JABANO010007184">
    <property type="protein sequence ID" value="KAF4750530.1"/>
    <property type="molecule type" value="Genomic_DNA"/>
</dbReference>
<keyword evidence="3" id="KW-1185">Reference proteome</keyword>
<evidence type="ECO:0000256" key="1">
    <source>
        <dbReference type="SAM" id="Phobius"/>
    </source>
</evidence>
<feature type="non-terminal residue" evidence="2">
    <location>
        <position position="179"/>
    </location>
</feature>
<organism evidence="2 3">
    <name type="scientific">Perkinsus olseni</name>
    <name type="common">Perkinsus atlanticus</name>
    <dbReference type="NCBI Taxonomy" id="32597"/>
    <lineage>
        <taxon>Eukaryota</taxon>
        <taxon>Sar</taxon>
        <taxon>Alveolata</taxon>
        <taxon>Perkinsozoa</taxon>
        <taxon>Perkinsea</taxon>
        <taxon>Perkinsida</taxon>
        <taxon>Perkinsidae</taxon>
        <taxon>Perkinsus</taxon>
    </lineage>
</organism>
<keyword evidence="1" id="KW-1133">Transmembrane helix</keyword>